<feature type="region of interest" description="Disordered" evidence="3">
    <location>
        <begin position="587"/>
        <end position="607"/>
    </location>
</feature>
<proteinExistence type="predicted"/>
<dbReference type="EMBL" id="MU006111">
    <property type="protein sequence ID" value="KAF2835190.1"/>
    <property type="molecule type" value="Genomic_DNA"/>
</dbReference>
<dbReference type="CDD" id="cd12148">
    <property type="entry name" value="fungal_TF_MHR"/>
    <property type="match status" value="1"/>
</dbReference>
<protein>
    <recommendedName>
        <fullName evidence="4">Xylanolytic transcriptional activator regulatory domain-containing protein</fullName>
    </recommendedName>
</protein>
<dbReference type="InterPro" id="IPR050613">
    <property type="entry name" value="Sec_Metabolite_Reg"/>
</dbReference>
<dbReference type="GO" id="GO:0005634">
    <property type="term" value="C:nucleus"/>
    <property type="evidence" value="ECO:0007669"/>
    <property type="project" value="UniProtKB-SubCell"/>
</dbReference>
<comment type="caution">
    <text evidence="5">The sequence shown here is derived from an EMBL/GenBank/DDBJ whole genome shotgun (WGS) entry which is preliminary data.</text>
</comment>
<feature type="domain" description="Xylanolytic transcriptional activator regulatory" evidence="4">
    <location>
        <begin position="232"/>
        <end position="306"/>
    </location>
</feature>
<dbReference type="GO" id="GO:0006351">
    <property type="term" value="P:DNA-templated transcription"/>
    <property type="evidence" value="ECO:0007669"/>
    <property type="project" value="InterPro"/>
</dbReference>
<dbReference type="Pfam" id="PF04082">
    <property type="entry name" value="Fungal_trans"/>
    <property type="match status" value="1"/>
</dbReference>
<dbReference type="AlphaFoldDB" id="A0A9P4S4W4"/>
<organism evidence="5 6">
    <name type="scientific">Patellaria atrata CBS 101060</name>
    <dbReference type="NCBI Taxonomy" id="1346257"/>
    <lineage>
        <taxon>Eukaryota</taxon>
        <taxon>Fungi</taxon>
        <taxon>Dikarya</taxon>
        <taxon>Ascomycota</taxon>
        <taxon>Pezizomycotina</taxon>
        <taxon>Dothideomycetes</taxon>
        <taxon>Dothideomycetes incertae sedis</taxon>
        <taxon>Patellariales</taxon>
        <taxon>Patellariaceae</taxon>
        <taxon>Patellaria</taxon>
    </lineage>
</organism>
<evidence type="ECO:0000256" key="2">
    <source>
        <dbReference type="ARBA" id="ARBA00023242"/>
    </source>
</evidence>
<reference evidence="5" key="1">
    <citation type="journal article" date="2020" name="Stud. Mycol.">
        <title>101 Dothideomycetes genomes: a test case for predicting lifestyles and emergence of pathogens.</title>
        <authorList>
            <person name="Haridas S."/>
            <person name="Albert R."/>
            <person name="Binder M."/>
            <person name="Bloem J."/>
            <person name="Labutti K."/>
            <person name="Salamov A."/>
            <person name="Andreopoulos B."/>
            <person name="Baker S."/>
            <person name="Barry K."/>
            <person name="Bills G."/>
            <person name="Bluhm B."/>
            <person name="Cannon C."/>
            <person name="Castanera R."/>
            <person name="Culley D."/>
            <person name="Daum C."/>
            <person name="Ezra D."/>
            <person name="Gonzalez J."/>
            <person name="Henrissat B."/>
            <person name="Kuo A."/>
            <person name="Liang C."/>
            <person name="Lipzen A."/>
            <person name="Lutzoni F."/>
            <person name="Magnuson J."/>
            <person name="Mondo S."/>
            <person name="Nolan M."/>
            <person name="Ohm R."/>
            <person name="Pangilinan J."/>
            <person name="Park H.-J."/>
            <person name="Ramirez L."/>
            <person name="Alfaro M."/>
            <person name="Sun H."/>
            <person name="Tritt A."/>
            <person name="Yoshinaga Y."/>
            <person name="Zwiers L.-H."/>
            <person name="Turgeon B."/>
            <person name="Goodwin S."/>
            <person name="Spatafora J."/>
            <person name="Crous P."/>
            <person name="Grigoriev I."/>
        </authorList>
    </citation>
    <scope>NUCLEOTIDE SEQUENCE</scope>
    <source>
        <strain evidence="5">CBS 101060</strain>
    </source>
</reference>
<accession>A0A9P4S4W4</accession>
<dbReference type="SMART" id="SM00906">
    <property type="entry name" value="Fungal_trans"/>
    <property type="match status" value="1"/>
</dbReference>
<name>A0A9P4S4W4_9PEZI</name>
<comment type="subcellular location">
    <subcellularLocation>
        <location evidence="1">Nucleus</location>
    </subcellularLocation>
</comment>
<dbReference type="GO" id="GO:0008270">
    <property type="term" value="F:zinc ion binding"/>
    <property type="evidence" value="ECO:0007669"/>
    <property type="project" value="InterPro"/>
</dbReference>
<keyword evidence="2" id="KW-0539">Nucleus</keyword>
<gene>
    <name evidence="5" type="ORF">M501DRAFT_1020182</name>
</gene>
<evidence type="ECO:0000313" key="6">
    <source>
        <dbReference type="Proteomes" id="UP000799429"/>
    </source>
</evidence>
<evidence type="ECO:0000256" key="3">
    <source>
        <dbReference type="SAM" id="MobiDB-lite"/>
    </source>
</evidence>
<sequence>MFAKFAKDNANGSLVNLAIDRRFGVTGESHVKDVKLQVEKINVFTSPKFDEFKQQLLCNEPDCEWKPFVMEMKSLKRNFPTRRSRNYPFGDRVAEHSTRAELIENLPDPSLVEKLVDNYMDTFERTHRLFHRPTFEKQLKDFWLNPTAVSDSWLSALFMMLALSCHSCPVSMLAGIGKTRDCLVEVLVDAAELALVRTPFMFKPTLDILRSLCMMVLAKEINIISFKDEDNVWTLMGFIERLAMSMFVHMNPYKFLGMPTFEAEMRRRVWTTIMFLMMQIAIDSGMPLVIKHSDFDAGPPSNIDEDELQFVDNFRPGTSFPSVFEIGPMEPVIQARDLSEFTESSFQIRLVQTFPRVAAIVRRVNDISPNMEYTKVLGHDIEIRKLLRDLPRLFDNSGELGIGNGKPQWAKLQQIALEMLLRRALLTLHQPFDVDPQKWPRYQTSRWAILECSLALLNLQRELYGDGATPSPFEWVGELFGGHFRIAVIYVMLGLRRGDFSDTPDQFSQQPTHQTAWEAVRACADIFSRTITKSVSHYKMYTGLTAMMAVCQCVDAGEPSHINSALRSASSHVKMVVEQAFGVSTSTSSNTSEAQLHTPASNVVEESSRDMYPNTLLNENAFLIEPTVGNAQEFDGRLGNFPFDIDELLMDLF</sequence>
<dbReference type="InterPro" id="IPR007219">
    <property type="entry name" value="XnlR_reg_dom"/>
</dbReference>
<dbReference type="Proteomes" id="UP000799429">
    <property type="component" value="Unassembled WGS sequence"/>
</dbReference>
<evidence type="ECO:0000313" key="5">
    <source>
        <dbReference type="EMBL" id="KAF2835190.1"/>
    </source>
</evidence>
<dbReference type="OrthoDB" id="4337792at2759"/>
<dbReference type="PANTHER" id="PTHR31001:SF58">
    <property type="entry name" value="ZN(II)2CYS6 TRANSCRIPTION FACTOR (EUROFUNG)"/>
    <property type="match status" value="1"/>
</dbReference>
<evidence type="ECO:0000256" key="1">
    <source>
        <dbReference type="ARBA" id="ARBA00004123"/>
    </source>
</evidence>
<dbReference type="GO" id="GO:0003677">
    <property type="term" value="F:DNA binding"/>
    <property type="evidence" value="ECO:0007669"/>
    <property type="project" value="InterPro"/>
</dbReference>
<dbReference type="PANTHER" id="PTHR31001">
    <property type="entry name" value="UNCHARACTERIZED TRANSCRIPTIONAL REGULATORY PROTEIN"/>
    <property type="match status" value="1"/>
</dbReference>
<feature type="compositionally biased region" description="Polar residues" evidence="3">
    <location>
        <begin position="587"/>
        <end position="605"/>
    </location>
</feature>
<keyword evidence="6" id="KW-1185">Reference proteome</keyword>
<evidence type="ECO:0000259" key="4">
    <source>
        <dbReference type="SMART" id="SM00906"/>
    </source>
</evidence>